<dbReference type="InterPro" id="IPR014018">
    <property type="entry name" value="SecA_motor_DEAD"/>
</dbReference>
<dbReference type="InterPro" id="IPR014001">
    <property type="entry name" value="Helicase_ATP-bd"/>
</dbReference>
<keyword evidence="6" id="KW-1185">Reference proteome</keyword>
<keyword evidence="1" id="KW-0653">Protein transport</keyword>
<dbReference type="GO" id="GO:0005524">
    <property type="term" value="F:ATP binding"/>
    <property type="evidence" value="ECO:0007669"/>
    <property type="project" value="InterPro"/>
</dbReference>
<dbReference type="PANTHER" id="PTHR30612">
    <property type="entry name" value="SECA INNER MEMBRANE COMPONENT OF SEC PROTEIN SECRETION SYSTEM"/>
    <property type="match status" value="1"/>
</dbReference>
<feature type="domain" description="SecA family profile" evidence="4">
    <location>
        <begin position="32"/>
        <end position="363"/>
    </location>
</feature>
<proteinExistence type="predicted"/>
<protein>
    <submittedName>
        <fullName evidence="5">Uncharacterized protein</fullName>
    </submittedName>
</protein>
<dbReference type="PROSITE" id="PS51192">
    <property type="entry name" value="HELICASE_ATP_BIND_1"/>
    <property type="match status" value="1"/>
</dbReference>
<dbReference type="InterPro" id="IPR036670">
    <property type="entry name" value="SecA_X-link_sf"/>
</dbReference>
<dbReference type="EMBL" id="VWRR01000005">
    <property type="protein sequence ID" value="KAF6003952.1"/>
    <property type="molecule type" value="Genomic_DNA"/>
</dbReference>
<evidence type="ECO:0000256" key="2">
    <source>
        <dbReference type="ARBA" id="ARBA00023010"/>
    </source>
</evidence>
<dbReference type="PRINTS" id="PR00906">
    <property type="entry name" value="SECA"/>
</dbReference>
<sequence>MGQHRREGVRMSLFGAPRWFAQRSGSSSARASVETELSRDRIRDSAVAKYWDVLLDTNALEAQLEQLSDQELAAKTRALRQRAEASDGALRLAEVFATVREAARRTLGMRPFDVQILGGLALFHGCVAEIATGEGKTLVATLPACAAALSGRGSVLIVTVNDYLCRRDFENMGPLYRFLGLSVGCVTSTTTRPERQHAYACDVTYVTNAELGFDYLRDHLVMNATDQVLMNGKPFFFCLLDEADSIMIDEARTPLIISQAADAPAEKYARAAQLAEQLQRGRDYTVYEKERNVTLSGTGYKACERALKVPTLFASKGSVGTFCAKRAQSQRAVSSRYRLYRSRWTDLYCRRVHRSSLARTTLV</sequence>
<dbReference type="SUPFAM" id="SSF52540">
    <property type="entry name" value="P-loop containing nucleoside triphosphate hydrolases"/>
    <property type="match status" value="1"/>
</dbReference>
<dbReference type="InterPro" id="IPR000185">
    <property type="entry name" value="SecA"/>
</dbReference>
<dbReference type="SMART" id="SM00957">
    <property type="entry name" value="SecA_DEAD"/>
    <property type="match status" value="1"/>
</dbReference>
<dbReference type="PROSITE" id="PS51196">
    <property type="entry name" value="SECA_MOTOR_DEAD"/>
    <property type="match status" value="1"/>
</dbReference>
<dbReference type="InterPro" id="IPR011115">
    <property type="entry name" value="SecA_DEAD"/>
</dbReference>
<dbReference type="AlphaFoldDB" id="A0A7J7ILF9"/>
<feature type="domain" description="Helicase ATP-binding" evidence="3">
    <location>
        <begin position="117"/>
        <end position="317"/>
    </location>
</feature>
<evidence type="ECO:0000259" key="4">
    <source>
        <dbReference type="PROSITE" id="PS51196"/>
    </source>
</evidence>
<dbReference type="SUPFAM" id="SSF81767">
    <property type="entry name" value="Pre-protein crosslinking domain of SecA"/>
    <property type="match status" value="1"/>
</dbReference>
<gene>
    <name evidence="5" type="ORF">F1559_004330</name>
</gene>
<evidence type="ECO:0000259" key="3">
    <source>
        <dbReference type="PROSITE" id="PS51192"/>
    </source>
</evidence>
<comment type="caution">
    <text evidence="5">The sequence shown here is derived from an EMBL/GenBank/DDBJ whole genome shotgun (WGS) entry which is preliminary data.</text>
</comment>
<reference evidence="5 6" key="1">
    <citation type="journal article" date="2020" name="J. Phycol.">
        <title>Comparative genome analysis reveals Cyanidiococcus gen. nov., a new extremophilic red algal genus sister to Cyanidioschyzon (Cyanidioschyzonaceae, Rhodophyta).</title>
        <authorList>
            <person name="Liu S.-L."/>
            <person name="Chiang Y.-R."/>
            <person name="Yoon H.S."/>
            <person name="Fu H.-Y."/>
        </authorList>
    </citation>
    <scope>NUCLEOTIDE SEQUENCE [LARGE SCALE GENOMIC DNA]</scope>
    <source>
        <strain evidence="5 6">THAL066</strain>
    </source>
</reference>
<dbReference type="PANTHER" id="PTHR30612:SF0">
    <property type="entry name" value="CHLOROPLAST PROTEIN-TRANSPORTING ATPASE"/>
    <property type="match status" value="1"/>
</dbReference>
<dbReference type="CDD" id="cd17928">
    <property type="entry name" value="DEXDc_SecA"/>
    <property type="match status" value="1"/>
</dbReference>
<keyword evidence="2" id="KW-0811">Translocation</keyword>
<organism evidence="5 6">
    <name type="scientific">Cyanidiococcus yangmingshanensis</name>
    <dbReference type="NCBI Taxonomy" id="2690220"/>
    <lineage>
        <taxon>Eukaryota</taxon>
        <taxon>Rhodophyta</taxon>
        <taxon>Bangiophyceae</taxon>
        <taxon>Cyanidiales</taxon>
        <taxon>Cyanidiaceae</taxon>
        <taxon>Cyanidiococcus</taxon>
    </lineage>
</organism>
<dbReference type="GO" id="GO:0017038">
    <property type="term" value="P:protein import"/>
    <property type="evidence" value="ECO:0007669"/>
    <property type="project" value="InterPro"/>
</dbReference>
<evidence type="ECO:0000313" key="5">
    <source>
        <dbReference type="EMBL" id="KAF6003952.1"/>
    </source>
</evidence>
<keyword evidence="1" id="KW-0813">Transport</keyword>
<dbReference type="Pfam" id="PF07517">
    <property type="entry name" value="SecA_DEAD"/>
    <property type="match status" value="1"/>
</dbReference>
<dbReference type="OrthoDB" id="10265155at2759"/>
<evidence type="ECO:0000313" key="6">
    <source>
        <dbReference type="Proteomes" id="UP000530660"/>
    </source>
</evidence>
<dbReference type="GO" id="GO:0006605">
    <property type="term" value="P:protein targeting"/>
    <property type="evidence" value="ECO:0007669"/>
    <property type="project" value="InterPro"/>
</dbReference>
<name>A0A7J7ILF9_9RHOD</name>
<dbReference type="Proteomes" id="UP000530660">
    <property type="component" value="Unassembled WGS sequence"/>
</dbReference>
<accession>A0A7J7ILF9</accession>
<evidence type="ECO:0000256" key="1">
    <source>
        <dbReference type="ARBA" id="ARBA00022927"/>
    </source>
</evidence>
<dbReference type="GO" id="GO:0016020">
    <property type="term" value="C:membrane"/>
    <property type="evidence" value="ECO:0007669"/>
    <property type="project" value="InterPro"/>
</dbReference>
<dbReference type="Gene3D" id="3.40.50.300">
    <property type="entry name" value="P-loop containing nucleotide triphosphate hydrolases"/>
    <property type="match status" value="1"/>
</dbReference>
<dbReference type="GO" id="GO:0006886">
    <property type="term" value="P:intracellular protein transport"/>
    <property type="evidence" value="ECO:0007669"/>
    <property type="project" value="InterPro"/>
</dbReference>
<dbReference type="InterPro" id="IPR027417">
    <property type="entry name" value="P-loop_NTPase"/>
</dbReference>